<keyword evidence="7" id="KW-1185">Reference proteome</keyword>
<reference evidence="7" key="1">
    <citation type="submission" date="2017-10" db="EMBL/GenBank/DDBJ databases">
        <title>Campylobacter species from seals.</title>
        <authorList>
            <person name="Gilbert M.J."/>
            <person name="Zomer A.L."/>
            <person name="Timmerman A.J."/>
            <person name="Duim B."/>
            <person name="Wagenaar J.A."/>
        </authorList>
    </citation>
    <scope>NUCLEOTIDE SEQUENCE [LARGE SCALE GENOMIC DNA]</scope>
    <source>
        <strain evidence="7">17S00004-5</strain>
    </source>
</reference>
<evidence type="ECO:0000256" key="4">
    <source>
        <dbReference type="ARBA" id="ARBA00022840"/>
    </source>
</evidence>
<dbReference type="OrthoDB" id="9806726at2"/>
<evidence type="ECO:0000256" key="3">
    <source>
        <dbReference type="ARBA" id="ARBA00022741"/>
    </source>
</evidence>
<protein>
    <submittedName>
        <fullName evidence="6">ABC transporter</fullName>
    </submittedName>
</protein>
<dbReference type="InterPro" id="IPR003593">
    <property type="entry name" value="AAA+_ATPase"/>
</dbReference>
<dbReference type="InterPro" id="IPR027417">
    <property type="entry name" value="P-loop_NTPase"/>
</dbReference>
<keyword evidence="2" id="KW-0813">Transport</keyword>
<dbReference type="InterPro" id="IPR003439">
    <property type="entry name" value="ABC_transporter-like_ATP-bd"/>
</dbReference>
<sequence>MSEIVVKDLSFGYDENLVLEDINLEYNKNDFLTIIGPNGGGKSTFLKIMLGLITPKQGSIEIYGKKPQDVSSILGYVPQFIPINENFPISVLDVVLMGKIDKKKFGFYTKECKEDALEALKLVGMEACAKRRISELSGGQRQRVYIARALCSDAKILLLDEPTASIDTQGQIEIYDLLKEINKNGKGIIVISHDVNISINYATKVGHINKKLVMHEIDIEKKDNFFNHLREEHTHICDVELILRECSCKNY</sequence>
<dbReference type="GO" id="GO:0016887">
    <property type="term" value="F:ATP hydrolysis activity"/>
    <property type="evidence" value="ECO:0007669"/>
    <property type="project" value="InterPro"/>
</dbReference>
<dbReference type="GO" id="GO:0005524">
    <property type="term" value="F:ATP binding"/>
    <property type="evidence" value="ECO:0007669"/>
    <property type="project" value="UniProtKB-KW"/>
</dbReference>
<evidence type="ECO:0000256" key="1">
    <source>
        <dbReference type="ARBA" id="ARBA00005417"/>
    </source>
</evidence>
<dbReference type="FunFam" id="3.40.50.300:FF:000134">
    <property type="entry name" value="Iron-enterobactin ABC transporter ATP-binding protein"/>
    <property type="match status" value="1"/>
</dbReference>
<feature type="domain" description="ABC transporter" evidence="5">
    <location>
        <begin position="4"/>
        <end position="241"/>
    </location>
</feature>
<evidence type="ECO:0000313" key="6">
    <source>
        <dbReference type="EMBL" id="PSM53001.1"/>
    </source>
</evidence>
<dbReference type="PANTHER" id="PTHR42734">
    <property type="entry name" value="METAL TRANSPORT SYSTEM ATP-BINDING PROTEIN TM_0124-RELATED"/>
    <property type="match status" value="1"/>
</dbReference>
<dbReference type="PROSITE" id="PS50893">
    <property type="entry name" value="ABC_TRANSPORTER_2"/>
    <property type="match status" value="1"/>
</dbReference>
<evidence type="ECO:0000313" key="7">
    <source>
        <dbReference type="Proteomes" id="UP000240535"/>
    </source>
</evidence>
<dbReference type="AlphaFoldDB" id="A0A2P8R3D0"/>
<keyword evidence="4" id="KW-0067">ATP-binding</keyword>
<dbReference type="RefSeq" id="WP_106869346.1">
    <property type="nucleotide sequence ID" value="NZ_CP053841.1"/>
</dbReference>
<gene>
    <name evidence="6" type="ORF">CQ405_00130</name>
</gene>
<accession>A0A2P8R3D0</accession>
<evidence type="ECO:0000259" key="5">
    <source>
        <dbReference type="PROSITE" id="PS50893"/>
    </source>
</evidence>
<name>A0A2P8R3D0_9BACT</name>
<dbReference type="Pfam" id="PF00005">
    <property type="entry name" value="ABC_tran"/>
    <property type="match status" value="1"/>
</dbReference>
<organism evidence="6 7">
    <name type="scientific">Campylobacter blaseri</name>
    <dbReference type="NCBI Taxonomy" id="2042961"/>
    <lineage>
        <taxon>Bacteria</taxon>
        <taxon>Pseudomonadati</taxon>
        <taxon>Campylobacterota</taxon>
        <taxon>Epsilonproteobacteria</taxon>
        <taxon>Campylobacterales</taxon>
        <taxon>Campylobacteraceae</taxon>
        <taxon>Campylobacter</taxon>
    </lineage>
</organism>
<proteinExistence type="inferred from homology"/>
<comment type="similarity">
    <text evidence="1">Belongs to the ABC transporter superfamily.</text>
</comment>
<dbReference type="CDD" id="cd03235">
    <property type="entry name" value="ABC_Metallic_Cations"/>
    <property type="match status" value="1"/>
</dbReference>
<evidence type="ECO:0000256" key="2">
    <source>
        <dbReference type="ARBA" id="ARBA00022448"/>
    </source>
</evidence>
<dbReference type="Proteomes" id="UP000240535">
    <property type="component" value="Unassembled WGS sequence"/>
</dbReference>
<dbReference type="SMART" id="SM00382">
    <property type="entry name" value="AAA"/>
    <property type="match status" value="1"/>
</dbReference>
<dbReference type="PANTHER" id="PTHR42734:SF17">
    <property type="entry name" value="METAL TRANSPORT SYSTEM ATP-BINDING PROTEIN TM_0124-RELATED"/>
    <property type="match status" value="1"/>
</dbReference>
<dbReference type="InterPro" id="IPR050153">
    <property type="entry name" value="Metal_Ion_Import_ABC"/>
</dbReference>
<dbReference type="Gene3D" id="3.40.50.300">
    <property type="entry name" value="P-loop containing nucleotide triphosphate hydrolases"/>
    <property type="match status" value="1"/>
</dbReference>
<dbReference type="EMBL" id="PDHH01000001">
    <property type="protein sequence ID" value="PSM53001.1"/>
    <property type="molecule type" value="Genomic_DNA"/>
</dbReference>
<dbReference type="SUPFAM" id="SSF52540">
    <property type="entry name" value="P-loop containing nucleoside triphosphate hydrolases"/>
    <property type="match status" value="1"/>
</dbReference>
<keyword evidence="3" id="KW-0547">Nucleotide-binding</keyword>
<comment type="caution">
    <text evidence="6">The sequence shown here is derived from an EMBL/GenBank/DDBJ whole genome shotgun (WGS) entry which is preliminary data.</text>
</comment>